<dbReference type="OrthoDB" id="6424722at2759"/>
<dbReference type="GO" id="GO:0008270">
    <property type="term" value="F:zinc ion binding"/>
    <property type="evidence" value="ECO:0007669"/>
    <property type="project" value="UniProtKB-KW"/>
</dbReference>
<accession>A0A8X6N640</accession>
<reference evidence="6" key="1">
    <citation type="submission" date="2020-08" db="EMBL/GenBank/DDBJ databases">
        <title>Multicomponent nature underlies the extraordinary mechanical properties of spider dragline silk.</title>
        <authorList>
            <person name="Kono N."/>
            <person name="Nakamura H."/>
            <person name="Mori M."/>
            <person name="Yoshida Y."/>
            <person name="Ohtoshi R."/>
            <person name="Malay A.D."/>
            <person name="Moran D.A.P."/>
            <person name="Tomita M."/>
            <person name="Numata K."/>
            <person name="Arakawa K."/>
        </authorList>
    </citation>
    <scope>NUCLEOTIDE SEQUENCE</scope>
</reference>
<feature type="region of interest" description="Disordered" evidence="4">
    <location>
        <begin position="255"/>
        <end position="277"/>
    </location>
</feature>
<dbReference type="PROSITE" id="PS51800">
    <property type="entry name" value="ZF_CHHC_U11_48K"/>
    <property type="match status" value="1"/>
</dbReference>
<keyword evidence="1" id="KW-0479">Metal-binding</keyword>
<keyword evidence="3" id="KW-0862">Zinc</keyword>
<dbReference type="Pfam" id="PF05253">
    <property type="entry name" value="zf-U11-48K"/>
    <property type="match status" value="1"/>
</dbReference>
<dbReference type="SUPFAM" id="SSF57667">
    <property type="entry name" value="beta-beta-alpha zinc fingers"/>
    <property type="match status" value="1"/>
</dbReference>
<dbReference type="InterPro" id="IPR036236">
    <property type="entry name" value="Znf_C2H2_sf"/>
</dbReference>
<evidence type="ECO:0000259" key="5">
    <source>
        <dbReference type="PROSITE" id="PS51800"/>
    </source>
</evidence>
<keyword evidence="2" id="KW-0863">Zinc-finger</keyword>
<dbReference type="InterPro" id="IPR022776">
    <property type="entry name" value="TRM13/UPF0224_CHHC_Znf_dom"/>
</dbReference>
<evidence type="ECO:0000256" key="1">
    <source>
        <dbReference type="ARBA" id="ARBA00022723"/>
    </source>
</evidence>
<keyword evidence="7" id="KW-1185">Reference proteome</keyword>
<sequence length="277" mass="31206">MVIDKKKKNTRKKSSLATYHPEIFILRIMFTNKLVICPYDRAHAVKASRLQLHIAKCRLNHLNRPKIITSSNFNHAVHLQEQDYVLSPGINKVPLNTKLLESTDKSCPHIGRTAVCNLDPYPVEANEIWDFDDNYVVIPKQKEPAAAIIEPKPLSTPASRRQLYQDLHQMSSEINLRPESQQNEPGASASVPREDKNVRLEYHGQGRKQPNKEFLEGAVPTSRIATDAFIQKPQTNVTICYIMVYAAAVTADKNNLGLGRKPNVENDAGNKESSFLS</sequence>
<evidence type="ECO:0000313" key="6">
    <source>
        <dbReference type="EMBL" id="GFS96273.1"/>
    </source>
</evidence>
<gene>
    <name evidence="6" type="primary">AVEN_173053_1</name>
    <name evidence="6" type="ORF">NPIL_247891</name>
</gene>
<feature type="domain" description="CHHC U11-48K-type" evidence="5">
    <location>
        <begin position="34"/>
        <end position="61"/>
    </location>
</feature>
<dbReference type="AlphaFoldDB" id="A0A8X6N640"/>
<name>A0A8X6N640_NEPPI</name>
<feature type="region of interest" description="Disordered" evidence="4">
    <location>
        <begin position="174"/>
        <end position="195"/>
    </location>
</feature>
<protein>
    <recommendedName>
        <fullName evidence="5">CHHC U11-48K-type domain-containing protein</fullName>
    </recommendedName>
</protein>
<organism evidence="6 7">
    <name type="scientific">Nephila pilipes</name>
    <name type="common">Giant wood spider</name>
    <name type="synonym">Nephila maculata</name>
    <dbReference type="NCBI Taxonomy" id="299642"/>
    <lineage>
        <taxon>Eukaryota</taxon>
        <taxon>Metazoa</taxon>
        <taxon>Ecdysozoa</taxon>
        <taxon>Arthropoda</taxon>
        <taxon>Chelicerata</taxon>
        <taxon>Arachnida</taxon>
        <taxon>Araneae</taxon>
        <taxon>Araneomorphae</taxon>
        <taxon>Entelegynae</taxon>
        <taxon>Araneoidea</taxon>
        <taxon>Nephilidae</taxon>
        <taxon>Nephila</taxon>
    </lineage>
</organism>
<comment type="caution">
    <text evidence="6">The sequence shown here is derived from an EMBL/GenBank/DDBJ whole genome shotgun (WGS) entry which is preliminary data.</text>
</comment>
<evidence type="ECO:0000256" key="3">
    <source>
        <dbReference type="ARBA" id="ARBA00022833"/>
    </source>
</evidence>
<feature type="compositionally biased region" description="Polar residues" evidence="4">
    <location>
        <begin position="174"/>
        <end position="185"/>
    </location>
</feature>
<evidence type="ECO:0000313" key="7">
    <source>
        <dbReference type="Proteomes" id="UP000887013"/>
    </source>
</evidence>
<dbReference type="EMBL" id="BMAW01054425">
    <property type="protein sequence ID" value="GFS96273.1"/>
    <property type="molecule type" value="Genomic_DNA"/>
</dbReference>
<proteinExistence type="predicted"/>
<evidence type="ECO:0000256" key="2">
    <source>
        <dbReference type="ARBA" id="ARBA00022771"/>
    </source>
</evidence>
<dbReference type="Proteomes" id="UP000887013">
    <property type="component" value="Unassembled WGS sequence"/>
</dbReference>
<evidence type="ECO:0000256" key="4">
    <source>
        <dbReference type="SAM" id="MobiDB-lite"/>
    </source>
</evidence>